<dbReference type="Proteomes" id="UP001165289">
    <property type="component" value="Unassembled WGS sequence"/>
</dbReference>
<accession>A0AAV7JM54</accession>
<organism evidence="2 3">
    <name type="scientific">Oopsacas minuta</name>
    <dbReference type="NCBI Taxonomy" id="111878"/>
    <lineage>
        <taxon>Eukaryota</taxon>
        <taxon>Metazoa</taxon>
        <taxon>Porifera</taxon>
        <taxon>Hexactinellida</taxon>
        <taxon>Hexasterophora</taxon>
        <taxon>Lyssacinosida</taxon>
        <taxon>Leucopsacidae</taxon>
        <taxon>Oopsacas</taxon>
    </lineage>
</organism>
<feature type="region of interest" description="Disordered" evidence="1">
    <location>
        <begin position="138"/>
        <end position="166"/>
    </location>
</feature>
<evidence type="ECO:0000313" key="2">
    <source>
        <dbReference type="EMBL" id="KAI6649509.1"/>
    </source>
</evidence>
<sequence length="307" mass="35293">MNFINSTIALTPHRSNPQSYEHNEMSQNNKVALLLPLVVRPSDISHATQGSEWNIFDNDINAQEGLTSSINFSLNTQLIEENEKLKEEIYHLKQKVTYYEQLLPKLIPKVDIRDVMIGQFEAMIDLWKNVEFTQDSEDTTECIQENKQNTGIDSNNNPSSSFSKEHEPNELVELIPACDVCIPRQFLIQIREMANESPTYYMRRILAYYFDQETFSKSSARGKGATKSLDSNITKAVWQHTLNQFPNCTMTTLVEDTNRRCAEARRTLSRQSEGRKHSSNKYVAAEQETTPFRFPYISTSGQENTTD</sequence>
<proteinExistence type="predicted"/>
<dbReference type="AlphaFoldDB" id="A0AAV7JM54"/>
<feature type="compositionally biased region" description="Basic and acidic residues" evidence="1">
    <location>
        <begin position="264"/>
        <end position="276"/>
    </location>
</feature>
<evidence type="ECO:0000256" key="1">
    <source>
        <dbReference type="SAM" id="MobiDB-lite"/>
    </source>
</evidence>
<evidence type="ECO:0000313" key="3">
    <source>
        <dbReference type="Proteomes" id="UP001165289"/>
    </source>
</evidence>
<name>A0AAV7JM54_9METZ</name>
<keyword evidence="3" id="KW-1185">Reference proteome</keyword>
<dbReference type="EMBL" id="JAKMXF010000321">
    <property type="protein sequence ID" value="KAI6649509.1"/>
    <property type="molecule type" value="Genomic_DNA"/>
</dbReference>
<evidence type="ECO:0008006" key="4">
    <source>
        <dbReference type="Google" id="ProtNLM"/>
    </source>
</evidence>
<comment type="caution">
    <text evidence="2">The sequence shown here is derived from an EMBL/GenBank/DDBJ whole genome shotgun (WGS) entry which is preliminary data.</text>
</comment>
<protein>
    <recommendedName>
        <fullName evidence="4">BEN domain-containing protein</fullName>
    </recommendedName>
</protein>
<reference evidence="2 3" key="1">
    <citation type="journal article" date="2023" name="BMC Biol.">
        <title>The compact genome of the sponge Oopsacas minuta (Hexactinellida) is lacking key metazoan core genes.</title>
        <authorList>
            <person name="Santini S."/>
            <person name="Schenkelaars Q."/>
            <person name="Jourda C."/>
            <person name="Duchesne M."/>
            <person name="Belahbib H."/>
            <person name="Rocher C."/>
            <person name="Selva M."/>
            <person name="Riesgo A."/>
            <person name="Vervoort M."/>
            <person name="Leys S.P."/>
            <person name="Kodjabachian L."/>
            <person name="Le Bivic A."/>
            <person name="Borchiellini C."/>
            <person name="Claverie J.M."/>
            <person name="Renard E."/>
        </authorList>
    </citation>
    <scope>NUCLEOTIDE SEQUENCE [LARGE SCALE GENOMIC DNA]</scope>
    <source>
        <strain evidence="2">SPO-2</strain>
    </source>
</reference>
<feature type="compositionally biased region" description="Polar residues" evidence="1">
    <location>
        <begin position="141"/>
        <end position="162"/>
    </location>
</feature>
<gene>
    <name evidence="2" type="ORF">LOD99_11874</name>
</gene>
<feature type="region of interest" description="Disordered" evidence="1">
    <location>
        <begin position="264"/>
        <end position="287"/>
    </location>
</feature>